<dbReference type="Pfam" id="PF01966">
    <property type="entry name" value="HD"/>
    <property type="match status" value="1"/>
</dbReference>
<organism evidence="2 3">
    <name type="scientific">Bacillus thuringiensis</name>
    <dbReference type="NCBI Taxonomy" id="1428"/>
    <lineage>
        <taxon>Bacteria</taxon>
        <taxon>Bacillati</taxon>
        <taxon>Bacillota</taxon>
        <taxon>Bacilli</taxon>
        <taxon>Bacillales</taxon>
        <taxon>Bacillaceae</taxon>
        <taxon>Bacillus</taxon>
        <taxon>Bacillus cereus group</taxon>
    </lineage>
</organism>
<dbReference type="InterPro" id="IPR006674">
    <property type="entry name" value="HD_domain"/>
</dbReference>
<dbReference type="EMBL" id="CP021061">
    <property type="protein sequence ID" value="ARP58205.1"/>
    <property type="molecule type" value="Genomic_DNA"/>
</dbReference>
<dbReference type="GO" id="GO:0008832">
    <property type="term" value="F:dGTPase activity"/>
    <property type="evidence" value="ECO:0007669"/>
    <property type="project" value="TreeGrafter"/>
</dbReference>
<proteinExistence type="predicted"/>
<dbReference type="SMR" id="A0A1W6WNQ8"/>
<dbReference type="Gene3D" id="1.10.3210.10">
    <property type="entry name" value="Hypothetical protein af1432"/>
    <property type="match status" value="1"/>
</dbReference>
<dbReference type="PANTHER" id="PTHR11373:SF4">
    <property type="entry name" value="DEOXYNUCLEOSIDE TRIPHOSPHATE TRIPHOSPHOHYDROLASE SAMHD1"/>
    <property type="match status" value="1"/>
</dbReference>
<evidence type="ECO:0000313" key="2">
    <source>
        <dbReference type="EMBL" id="ARP58205.1"/>
    </source>
</evidence>
<accession>A0A1W6WNQ8</accession>
<gene>
    <name evidence="2" type="ORF">CAB88_14495</name>
</gene>
<dbReference type="Proteomes" id="UP000194143">
    <property type="component" value="Chromosome"/>
</dbReference>
<evidence type="ECO:0000313" key="3">
    <source>
        <dbReference type="Proteomes" id="UP000194143"/>
    </source>
</evidence>
<dbReference type="SUPFAM" id="SSF109604">
    <property type="entry name" value="HD-domain/PDEase-like"/>
    <property type="match status" value="1"/>
</dbReference>
<protein>
    <submittedName>
        <fullName evidence="2">Metal-dependent phosphohydrolase</fullName>
    </submittedName>
</protein>
<dbReference type="CDD" id="cd00077">
    <property type="entry name" value="HDc"/>
    <property type="match status" value="1"/>
</dbReference>
<dbReference type="PANTHER" id="PTHR11373">
    <property type="entry name" value="DEOXYNUCLEOSIDE TRIPHOSPHATE TRIPHOSPHOHYDROLASE"/>
    <property type="match status" value="1"/>
</dbReference>
<dbReference type="InterPro" id="IPR003607">
    <property type="entry name" value="HD/PDEase_dom"/>
</dbReference>
<dbReference type="InterPro" id="IPR050135">
    <property type="entry name" value="dGTPase-like"/>
</dbReference>
<evidence type="ECO:0000259" key="1">
    <source>
        <dbReference type="Pfam" id="PF01966"/>
    </source>
</evidence>
<sequence length="371" mass="43052">MYITDPIYGPISIRDRDILRLIDAKAFQRLAYIKQQGHTYFLHENAIHTREEHSIGVYVLVNKVIEHLTEIGDIHLSKYERKLVSTVALLHDVGHGPYSHCFQQISGEDHGEWTVRIIQEDEEIRTILNQTPRLLDNVTKALTEDGVFPIIDELLFNSLGMDQLDFWNRDLYYSSLELEGLQIEELIVNMRLIDGKLVIEESGIPFIEQLMKMKEGLYNNGFGHPFVIRKDILLQTIFKMIEEKNLSFYTPELQNFFHKGEKLEVEDFLPLQDEIILNEIQCFAKSDDVEIVSLIQLYVSPTKSLSFQKGVEGDFKKENNNLAIITEKKAYSSYVGGIYVYSEEQLEDIVEKSSFIQAIVRLPKKEYAYSF</sequence>
<dbReference type="AlphaFoldDB" id="A0A1W6WNQ8"/>
<keyword evidence="2" id="KW-0378">Hydrolase</keyword>
<feature type="domain" description="HD" evidence="1">
    <location>
        <begin position="51"/>
        <end position="130"/>
    </location>
</feature>
<dbReference type="GeneID" id="67467160"/>
<dbReference type="RefSeq" id="WP_000275986.1">
    <property type="nucleotide sequence ID" value="NZ_CP021061.1"/>
</dbReference>
<dbReference type="GO" id="GO:0006203">
    <property type="term" value="P:dGTP catabolic process"/>
    <property type="evidence" value="ECO:0007669"/>
    <property type="project" value="TreeGrafter"/>
</dbReference>
<name>A0A1W6WNQ8_BACTU</name>
<reference evidence="2 3" key="1">
    <citation type="submission" date="2017-04" db="EMBL/GenBank/DDBJ databases">
        <title>Complete Genome Sequence of Bacillus thuringiensis type Strain ATCC 10792.</title>
        <authorList>
            <person name="Oh D.-H."/>
            <person name="Park B.-J."/>
            <person name="Shuai W."/>
            <person name="Chelliah R."/>
        </authorList>
    </citation>
    <scope>NUCLEOTIDE SEQUENCE [LARGE SCALE GENOMIC DNA]</scope>
    <source>
        <strain evidence="2 3">ATCC 10792</strain>
    </source>
</reference>
<keyword evidence="3" id="KW-1185">Reference proteome</keyword>